<feature type="domain" description="DUF3943" evidence="2">
    <location>
        <begin position="114"/>
        <end position="223"/>
    </location>
</feature>
<feature type="chain" id="PRO_5041275240" evidence="1">
    <location>
        <begin position="19"/>
        <end position="276"/>
    </location>
</feature>
<reference evidence="3 4" key="1">
    <citation type="journal article" date="2013" name="Antonie Van Leeuwenhoek">
        <title>Echinimonas agarilytica gen. nov., sp. nov., a new gammaproteobacterium isolated from the sea urchin Strongylocentrotus intermedius.</title>
        <authorList>
            <person name="Nedashkovskaya O.I."/>
            <person name="Stenkova A.M."/>
            <person name="Zhukova N.V."/>
            <person name="Van Trappen S."/>
            <person name="Lee J.S."/>
            <person name="Kim S.B."/>
        </authorList>
    </citation>
    <scope>NUCLEOTIDE SEQUENCE [LARGE SCALE GENOMIC DNA]</scope>
    <source>
        <strain evidence="3 4">KMM 6351</strain>
    </source>
</reference>
<dbReference type="AlphaFoldDB" id="A0AA41W7X7"/>
<protein>
    <submittedName>
        <fullName evidence="3">DUF3943 domain-containing protein</fullName>
    </submittedName>
</protein>
<keyword evidence="1" id="KW-0732">Signal</keyword>
<proteinExistence type="predicted"/>
<sequence>MKFLTFLSICLLSLNVSALTPDSKGCPAHSVMCSGSASSMSGLYLEGANQTMPPQKFDGMETNEERRWSQTKLIFGLGFGVAGVLWAMPESVTNWEKDGDNTLVKRWWDNVSHGPVWDEDDWYINYIGHPYFGGVYYQVSRKSGYSPMESTYYAFLMSTFYWEYGLEAFAEIPSIQDLIVTPLGGALYGEWAYQTEKEIIANGGVALGSETWGSVSLFLLDPVDSIGESINRLMKDDIIHTGYMQFHQDSRFGDASMPPVEDDQFFGVQLTFVMQI</sequence>
<evidence type="ECO:0000259" key="2">
    <source>
        <dbReference type="Pfam" id="PF13084"/>
    </source>
</evidence>
<evidence type="ECO:0000256" key="1">
    <source>
        <dbReference type="SAM" id="SignalP"/>
    </source>
</evidence>
<evidence type="ECO:0000313" key="3">
    <source>
        <dbReference type="EMBL" id="MCM2680058.1"/>
    </source>
</evidence>
<feature type="signal peptide" evidence="1">
    <location>
        <begin position="1"/>
        <end position="18"/>
    </location>
</feature>
<keyword evidence="4" id="KW-1185">Reference proteome</keyword>
<organism evidence="3 4">
    <name type="scientific">Echinimonas agarilytica</name>
    <dbReference type="NCBI Taxonomy" id="1215918"/>
    <lineage>
        <taxon>Bacteria</taxon>
        <taxon>Pseudomonadati</taxon>
        <taxon>Pseudomonadota</taxon>
        <taxon>Gammaproteobacteria</taxon>
        <taxon>Alteromonadales</taxon>
        <taxon>Echinimonadaceae</taxon>
        <taxon>Echinimonas</taxon>
    </lineage>
</organism>
<dbReference type="RefSeq" id="WP_251261484.1">
    <property type="nucleotide sequence ID" value="NZ_JAMQGP010000004.1"/>
</dbReference>
<evidence type="ECO:0000313" key="4">
    <source>
        <dbReference type="Proteomes" id="UP001165393"/>
    </source>
</evidence>
<dbReference type="Pfam" id="PF13084">
    <property type="entry name" value="DUF3943"/>
    <property type="match status" value="1"/>
</dbReference>
<dbReference type="Proteomes" id="UP001165393">
    <property type="component" value="Unassembled WGS sequence"/>
</dbReference>
<dbReference type="EMBL" id="JAMQGP010000004">
    <property type="protein sequence ID" value="MCM2680058.1"/>
    <property type="molecule type" value="Genomic_DNA"/>
</dbReference>
<comment type="caution">
    <text evidence="3">The sequence shown here is derived from an EMBL/GenBank/DDBJ whole genome shotgun (WGS) entry which is preliminary data.</text>
</comment>
<name>A0AA41W7X7_9GAMM</name>
<dbReference type="InterPro" id="IPR025079">
    <property type="entry name" value="DUF3943"/>
</dbReference>
<accession>A0AA41W7X7</accession>
<gene>
    <name evidence="3" type="ORF">NAF29_10315</name>
</gene>